<evidence type="ECO:0000313" key="11">
    <source>
        <dbReference type="Proteomes" id="UP000243688"/>
    </source>
</evidence>
<feature type="signal peptide" evidence="8">
    <location>
        <begin position="1"/>
        <end position="21"/>
    </location>
</feature>
<reference evidence="10 11" key="1">
    <citation type="submission" date="2016-12" db="EMBL/GenBank/DDBJ databases">
        <title>Candidatus Reconcilibacillus cellulovorans genome.</title>
        <authorList>
            <person name="Kolinko S."/>
            <person name="Wu Y.-W."/>
            <person name="Tachea F."/>
            <person name="Denzel E."/>
            <person name="Hiras J."/>
            <person name="Baecker N."/>
            <person name="Chan L.J."/>
            <person name="Eichorst S.A."/>
            <person name="Frey D."/>
            <person name="Adams P.D."/>
            <person name="Pray T."/>
            <person name="Tanjore D."/>
            <person name="Petzold C.J."/>
            <person name="Gladden J.M."/>
            <person name="Simmons B.A."/>
            <person name="Singer S.W."/>
        </authorList>
    </citation>
    <scope>NUCLEOTIDE SEQUENCE [LARGE SCALE GENOMIC DNA]</scope>
    <source>
        <strain evidence="10">JTherm</strain>
    </source>
</reference>
<feature type="chain" id="PRO_5038974022" description="D-xylose-binding periplasmic protein" evidence="8">
    <location>
        <begin position="22"/>
        <end position="346"/>
    </location>
</feature>
<dbReference type="Gene3D" id="3.40.50.2300">
    <property type="match status" value="2"/>
</dbReference>
<dbReference type="PROSITE" id="PS51257">
    <property type="entry name" value="PROKAR_LIPOPROTEIN"/>
    <property type="match status" value="1"/>
</dbReference>
<keyword evidence="3" id="KW-0762">Sugar transport</keyword>
<dbReference type="EMBL" id="MOXJ01000002">
    <property type="protein sequence ID" value="PDO11498.1"/>
    <property type="molecule type" value="Genomic_DNA"/>
</dbReference>
<proteinExistence type="predicted"/>
<dbReference type="SUPFAM" id="SSF53822">
    <property type="entry name" value="Periplasmic binding protein-like I"/>
    <property type="match status" value="1"/>
</dbReference>
<keyword evidence="4 8" id="KW-0732">Signal</keyword>
<evidence type="ECO:0000256" key="7">
    <source>
        <dbReference type="ARBA" id="ARBA00071234"/>
    </source>
</evidence>
<dbReference type="GO" id="GO:0030288">
    <property type="term" value="C:outer membrane-bounded periplasmic space"/>
    <property type="evidence" value="ECO:0007669"/>
    <property type="project" value="TreeGrafter"/>
</dbReference>
<name>A0A2A6E2G7_9BACL</name>
<evidence type="ECO:0000259" key="9">
    <source>
        <dbReference type="Pfam" id="PF13407"/>
    </source>
</evidence>
<dbReference type="CDD" id="cd19991">
    <property type="entry name" value="PBP1_ABC_xylose_binding"/>
    <property type="match status" value="1"/>
</dbReference>
<comment type="function">
    <text evidence="6">Involved in the high-affinity D-xylose membrane transport system. Binds with high affinity to xylose.</text>
</comment>
<comment type="caution">
    <text evidence="10">The sequence shown here is derived from an EMBL/GenBank/DDBJ whole genome shotgun (WGS) entry which is preliminary data.</text>
</comment>
<dbReference type="AlphaFoldDB" id="A0A2A6E2G7"/>
<evidence type="ECO:0000256" key="8">
    <source>
        <dbReference type="SAM" id="SignalP"/>
    </source>
</evidence>
<organism evidence="10 11">
    <name type="scientific">Candidatus Reconcilbacillus cellulovorans</name>
    <dbReference type="NCBI Taxonomy" id="1906605"/>
    <lineage>
        <taxon>Bacteria</taxon>
        <taxon>Bacillati</taxon>
        <taxon>Bacillota</taxon>
        <taxon>Bacilli</taxon>
        <taxon>Bacillales</taxon>
        <taxon>Paenibacillaceae</taxon>
        <taxon>Candidatus Reconcilbacillus</taxon>
    </lineage>
</organism>
<keyword evidence="2" id="KW-0813">Transport</keyword>
<evidence type="ECO:0000256" key="6">
    <source>
        <dbReference type="ARBA" id="ARBA00054884"/>
    </source>
</evidence>
<gene>
    <name evidence="10" type="ORF">BLM47_01860</name>
</gene>
<evidence type="ECO:0000313" key="10">
    <source>
        <dbReference type="EMBL" id="PDO11498.1"/>
    </source>
</evidence>
<evidence type="ECO:0000256" key="3">
    <source>
        <dbReference type="ARBA" id="ARBA00022597"/>
    </source>
</evidence>
<dbReference type="NCBIfam" id="TIGR02634">
    <property type="entry name" value="xylF"/>
    <property type="match status" value="1"/>
</dbReference>
<dbReference type="PANTHER" id="PTHR30036">
    <property type="entry name" value="D-XYLOSE-BINDING PERIPLASMIC PROTEIN"/>
    <property type="match status" value="1"/>
</dbReference>
<dbReference type="PANTHER" id="PTHR30036:SF1">
    <property type="entry name" value="D-XYLOSE-BINDING PERIPLASMIC PROTEIN"/>
    <property type="match status" value="1"/>
</dbReference>
<keyword evidence="5" id="KW-0574">Periplasm</keyword>
<sequence length="346" mass="36795">MRRPNARTIACAALFAVATVAAGCAGSGGGGQKAEGGVTIGLSMATLQEERWQRDRDFFVAKAKELGAEVKVQSADLDDAKQVAQAENLISQGVDVLVVIPNNASASAAIVEKAKAANIPVIAYDRLITNSDVDLYISFDNVRVGEMQAEAIVKLVPKGNYALIEGADTDNNAHLFKQGHMNVLKPYIDRGDIRIVYDQWTKDWQPNNALKNMENALTANNNRIDAVIAANDGTAGGVVQALAAQGLAGKVPVSGQDAELAALRRIVQGTQTMTVYKPVKKLAEKAAELAVALAKGQTVQADQKLNNGKIDVPSILLEPIAVTKDNIDQTVVADGFHKKEDIYKAP</sequence>
<comment type="subcellular location">
    <subcellularLocation>
        <location evidence="1">Periplasm</location>
    </subcellularLocation>
</comment>
<feature type="domain" description="Periplasmic binding protein" evidence="9">
    <location>
        <begin position="40"/>
        <end position="297"/>
    </location>
</feature>
<dbReference type="InterPro" id="IPR025997">
    <property type="entry name" value="SBP_2_dom"/>
</dbReference>
<evidence type="ECO:0000256" key="1">
    <source>
        <dbReference type="ARBA" id="ARBA00004418"/>
    </source>
</evidence>
<protein>
    <recommendedName>
        <fullName evidence="7">D-xylose-binding periplasmic protein</fullName>
    </recommendedName>
</protein>
<dbReference type="Proteomes" id="UP000243688">
    <property type="component" value="Unassembled WGS sequence"/>
</dbReference>
<dbReference type="GO" id="GO:0048029">
    <property type="term" value="F:monosaccharide binding"/>
    <property type="evidence" value="ECO:0007669"/>
    <property type="project" value="InterPro"/>
</dbReference>
<dbReference type="GO" id="GO:0015753">
    <property type="term" value="P:D-xylose transmembrane transport"/>
    <property type="evidence" value="ECO:0007669"/>
    <property type="project" value="InterPro"/>
</dbReference>
<dbReference type="InterPro" id="IPR050555">
    <property type="entry name" value="Bact_Solute-Bind_Prot2"/>
</dbReference>
<dbReference type="Pfam" id="PF13407">
    <property type="entry name" value="Peripla_BP_4"/>
    <property type="match status" value="1"/>
</dbReference>
<dbReference type="InterPro" id="IPR013456">
    <property type="entry name" value="XylF"/>
</dbReference>
<evidence type="ECO:0000256" key="5">
    <source>
        <dbReference type="ARBA" id="ARBA00022764"/>
    </source>
</evidence>
<accession>A0A2A6E2G7</accession>
<dbReference type="InterPro" id="IPR028082">
    <property type="entry name" value="Peripla_BP_I"/>
</dbReference>
<evidence type="ECO:0000256" key="4">
    <source>
        <dbReference type="ARBA" id="ARBA00022729"/>
    </source>
</evidence>
<dbReference type="FunFam" id="3.40.50.2300:FF:000078">
    <property type="entry name" value="D-xylose ABC transporter substrate-binding protein"/>
    <property type="match status" value="1"/>
</dbReference>
<evidence type="ECO:0000256" key="2">
    <source>
        <dbReference type="ARBA" id="ARBA00022448"/>
    </source>
</evidence>